<organism evidence="1 2">
    <name type="scientific">Candidatus Campbellbacteria bacterium RIFCSPLOWO2_02_FULL_35_11</name>
    <dbReference type="NCBI Taxonomy" id="1797581"/>
    <lineage>
        <taxon>Bacteria</taxon>
        <taxon>Candidatus Campbelliibacteriota</taxon>
    </lineage>
</organism>
<accession>A0A1F5ETL7</accession>
<comment type="caution">
    <text evidence="1">The sequence shown here is derived from an EMBL/GenBank/DDBJ whole genome shotgun (WGS) entry which is preliminary data.</text>
</comment>
<reference evidence="1 2" key="1">
    <citation type="journal article" date="2016" name="Nat. Commun.">
        <title>Thousands of microbial genomes shed light on interconnected biogeochemical processes in an aquifer system.</title>
        <authorList>
            <person name="Anantharaman K."/>
            <person name="Brown C.T."/>
            <person name="Hug L.A."/>
            <person name="Sharon I."/>
            <person name="Castelle C.J."/>
            <person name="Probst A.J."/>
            <person name="Thomas B.C."/>
            <person name="Singh A."/>
            <person name="Wilkins M.J."/>
            <person name="Karaoz U."/>
            <person name="Brodie E.L."/>
            <person name="Williams K.H."/>
            <person name="Hubbard S.S."/>
            <person name="Banfield J.F."/>
        </authorList>
    </citation>
    <scope>NUCLEOTIDE SEQUENCE [LARGE SCALE GENOMIC DNA]</scope>
</reference>
<gene>
    <name evidence="1" type="ORF">A3I18_01245</name>
</gene>
<proteinExistence type="predicted"/>
<name>A0A1F5ETL7_9BACT</name>
<dbReference type="EMBL" id="MFAD01000011">
    <property type="protein sequence ID" value="OGD70596.1"/>
    <property type="molecule type" value="Genomic_DNA"/>
</dbReference>
<evidence type="ECO:0000313" key="1">
    <source>
        <dbReference type="EMBL" id="OGD70596.1"/>
    </source>
</evidence>
<dbReference type="AlphaFoldDB" id="A0A1F5ETL7"/>
<evidence type="ECO:0000313" key="2">
    <source>
        <dbReference type="Proteomes" id="UP000186545"/>
    </source>
</evidence>
<protein>
    <submittedName>
        <fullName evidence="1">Uncharacterized protein</fullName>
    </submittedName>
</protein>
<dbReference type="Proteomes" id="UP000186545">
    <property type="component" value="Unassembled WGS sequence"/>
</dbReference>
<sequence length="300" mass="34647">MLPLTSELVTIFDKKSIEEATKFYEERFLMNPMLLQKIEQWQNESVRQNISKLLLKQKGIAEDNNLCTRRIAGVEIPELGTANDEVKGLVLGKKQEEIKTRIEKHKRYLEKITMIREELSRFQISPIAILPWGNWVHLCKKLQIYCFLDISELGYVSTEKKAGEIPNNVDNLSQEELKKLYWPNCTNRDLKWNINNGVHVKIHLPTPPKEVRDVLMRLHTNFKDIRELNYIGVAVEKEAFTVDNEIGAVPSPENDPIVFAKTHKEPEIVALITQYGNFSTEQKAVDIAKSFISVDFLNKS</sequence>